<evidence type="ECO:0000313" key="2">
    <source>
        <dbReference type="Proteomes" id="UP000249661"/>
    </source>
</evidence>
<gene>
    <name evidence="1" type="ORF">BO66DRAFT_23795</name>
</gene>
<dbReference type="Proteomes" id="UP000249661">
    <property type="component" value="Unassembled WGS sequence"/>
</dbReference>
<evidence type="ECO:0000313" key="1">
    <source>
        <dbReference type="EMBL" id="RAH63736.1"/>
    </source>
</evidence>
<protein>
    <submittedName>
        <fullName evidence="1">Uncharacterized protein</fullName>
    </submittedName>
</protein>
<accession>A0ACD1GQY2</accession>
<dbReference type="EMBL" id="KZ825039">
    <property type="protein sequence ID" value="RAH63736.1"/>
    <property type="molecule type" value="Genomic_DNA"/>
</dbReference>
<proteinExistence type="predicted"/>
<name>A0ACD1GQY2_9EURO</name>
<keyword evidence="2" id="KW-1185">Reference proteome</keyword>
<sequence>MRSRHAISEGSPPALGAYVVIVIDRSRSADTPDGISNTSKQLPPEAWLMSKFPIRLAKVDTSFFPARSPFFSTLPMPTTHRKTRRRH</sequence>
<reference evidence="1" key="1">
    <citation type="submission" date="2018-02" db="EMBL/GenBank/DDBJ databases">
        <title>The genomes of Aspergillus section Nigri reveals drivers in fungal speciation.</title>
        <authorList>
            <consortium name="DOE Joint Genome Institute"/>
            <person name="Vesth T.C."/>
            <person name="Nybo J."/>
            <person name="Theobald S."/>
            <person name="Brandl J."/>
            <person name="Frisvad J.C."/>
            <person name="Nielsen K.F."/>
            <person name="Lyhne E.K."/>
            <person name="Kogle M.E."/>
            <person name="Kuo A."/>
            <person name="Riley R."/>
            <person name="Clum A."/>
            <person name="Nolan M."/>
            <person name="Lipzen A."/>
            <person name="Salamov A."/>
            <person name="Henrissat B."/>
            <person name="Wiebenga A."/>
            <person name="De vries R.P."/>
            <person name="Grigoriev I.V."/>
            <person name="Mortensen U.H."/>
            <person name="Andersen M.R."/>
            <person name="Baker S.E."/>
        </authorList>
    </citation>
    <scope>NUCLEOTIDE SEQUENCE</scope>
    <source>
        <strain evidence="1">CBS 121060</strain>
    </source>
</reference>
<organism evidence="1 2">
    <name type="scientific">Aspergillus aculeatinus CBS 121060</name>
    <dbReference type="NCBI Taxonomy" id="1448322"/>
    <lineage>
        <taxon>Eukaryota</taxon>
        <taxon>Fungi</taxon>
        <taxon>Dikarya</taxon>
        <taxon>Ascomycota</taxon>
        <taxon>Pezizomycotina</taxon>
        <taxon>Eurotiomycetes</taxon>
        <taxon>Eurotiomycetidae</taxon>
        <taxon>Eurotiales</taxon>
        <taxon>Aspergillaceae</taxon>
        <taxon>Aspergillus</taxon>
        <taxon>Aspergillus subgen. Circumdati</taxon>
    </lineage>
</organism>